<evidence type="ECO:0000313" key="6">
    <source>
        <dbReference type="Proteomes" id="UP001232156"/>
    </source>
</evidence>
<evidence type="ECO:0000256" key="1">
    <source>
        <dbReference type="ARBA" id="ARBA00023015"/>
    </source>
</evidence>
<dbReference type="Pfam" id="PF04542">
    <property type="entry name" value="Sigma70_r2"/>
    <property type="match status" value="1"/>
</dbReference>
<dbReference type="InterPro" id="IPR039425">
    <property type="entry name" value="RNA_pol_sigma-70-like"/>
</dbReference>
<keyword evidence="6" id="KW-1185">Reference proteome</keyword>
<keyword evidence="1" id="KW-0805">Transcription regulation</keyword>
<protein>
    <submittedName>
        <fullName evidence="5">Sigma factor</fullName>
    </submittedName>
</protein>
<dbReference type="RefSeq" id="WP_165276683.1">
    <property type="nucleotide sequence ID" value="NZ_JAUZQE010000008.1"/>
</dbReference>
<dbReference type="SUPFAM" id="SSF88946">
    <property type="entry name" value="Sigma2 domain of RNA polymerase sigma factors"/>
    <property type="match status" value="1"/>
</dbReference>
<comment type="caution">
    <text evidence="5">The sequence shown here is derived from an EMBL/GenBank/DDBJ whole genome shotgun (WGS) entry which is preliminary data.</text>
</comment>
<accession>A0ABU1D4L7</accession>
<dbReference type="Gene3D" id="1.10.1740.10">
    <property type="match status" value="1"/>
</dbReference>
<evidence type="ECO:0000256" key="3">
    <source>
        <dbReference type="ARBA" id="ARBA00023163"/>
    </source>
</evidence>
<evidence type="ECO:0000313" key="5">
    <source>
        <dbReference type="EMBL" id="MDR4125371.1"/>
    </source>
</evidence>
<name>A0ABU1D4L7_9BURK</name>
<dbReference type="PANTHER" id="PTHR43133">
    <property type="entry name" value="RNA POLYMERASE ECF-TYPE SIGMA FACTO"/>
    <property type="match status" value="1"/>
</dbReference>
<proteinExistence type="predicted"/>
<dbReference type="InterPro" id="IPR007627">
    <property type="entry name" value="RNA_pol_sigma70_r2"/>
</dbReference>
<dbReference type="Proteomes" id="UP001232156">
    <property type="component" value="Unassembled WGS sequence"/>
</dbReference>
<dbReference type="EMBL" id="JAUZQE010000008">
    <property type="protein sequence ID" value="MDR4125371.1"/>
    <property type="molecule type" value="Genomic_DNA"/>
</dbReference>
<dbReference type="InterPro" id="IPR013325">
    <property type="entry name" value="RNA_pol_sigma_r2"/>
</dbReference>
<dbReference type="PANTHER" id="PTHR43133:SF62">
    <property type="entry name" value="RNA POLYMERASE SIGMA FACTOR SIGZ"/>
    <property type="match status" value="1"/>
</dbReference>
<keyword evidence="3" id="KW-0804">Transcription</keyword>
<feature type="domain" description="RNA polymerase sigma-70 region 2" evidence="4">
    <location>
        <begin position="26"/>
        <end position="88"/>
    </location>
</feature>
<sequence length="163" mass="17911">METASFDHATALLACARGDERAFHQLYDHEAPHMLALCRRLVPHDAEGLVHDTFALIWRHADQYDAAMGPARAWIYSVLRHLARARLAATAAGSSVMPPELPPATAVRGEIARLVRTADGRAYDAIAHAYLHGADYRRVAGWLHCSEAELRRSTQAALRGLPA</sequence>
<reference evidence="5 6" key="1">
    <citation type="submission" date="2023-08" db="EMBL/GenBank/DDBJ databases">
        <title>Alcaligenaceae gen. nov., a novel taxon isolated from the sludge of Yixing Pesticide Factory.</title>
        <authorList>
            <person name="Ruan L."/>
        </authorList>
    </citation>
    <scope>NUCLEOTIDE SEQUENCE [LARGE SCALE GENOMIC DNA]</scope>
    <source>
        <strain evidence="5 6">LG-2</strain>
    </source>
</reference>
<organism evidence="5 6">
    <name type="scientific">Yanghanlia caeni</name>
    <dbReference type="NCBI Taxonomy" id="3064283"/>
    <lineage>
        <taxon>Bacteria</taxon>
        <taxon>Pseudomonadati</taxon>
        <taxon>Pseudomonadota</taxon>
        <taxon>Betaproteobacteria</taxon>
        <taxon>Burkholderiales</taxon>
        <taxon>Alcaligenaceae</taxon>
        <taxon>Yanghanlia</taxon>
    </lineage>
</organism>
<evidence type="ECO:0000256" key="2">
    <source>
        <dbReference type="ARBA" id="ARBA00023082"/>
    </source>
</evidence>
<keyword evidence="2" id="KW-0731">Sigma factor</keyword>
<gene>
    <name evidence="5" type="ORF">Q8947_05150</name>
</gene>
<evidence type="ECO:0000259" key="4">
    <source>
        <dbReference type="Pfam" id="PF04542"/>
    </source>
</evidence>